<organism evidence="1 2">
    <name type="scientific">Dermacoccus barathri</name>
    <dbReference type="NCBI Taxonomy" id="322601"/>
    <lineage>
        <taxon>Bacteria</taxon>
        <taxon>Bacillati</taxon>
        <taxon>Actinomycetota</taxon>
        <taxon>Actinomycetes</taxon>
        <taxon>Micrococcales</taxon>
        <taxon>Dermacoccaceae</taxon>
        <taxon>Dermacoccus</taxon>
    </lineage>
</organism>
<sequence>MGFARRVSGHTTVLYSEAPVVGHTQWVSKAISEAKAAGGGLVLLTPDTTKLTRPLAHLCDVLGVMWVVDDGRGALYVGTTGQRVHERDGHYFAEDALHEQYSRQGSAQDIGGVRVQAETLMPRRTNIRVGGLAEAVCRALSGAQPLGWGVQEPVTQPWSVPDISSRYGRANADGHFLHFVGPRPEGERGQVNGSLEIQKPRDGIVEHIEASVALPAPWSDDERLDFARSLHEMQVRWARVYHVVGTNPALVPPLFLGLPVPSVLIFGAEALAGRDAHEYGELALMHGALRYEVMRGGSAPSLTVLLRDEPREGVPAPAVIMEAMYRALMPEVG</sequence>
<reference evidence="1 2" key="1">
    <citation type="journal article" date="2019" name="Int. J. Syst. Evol. Microbiol.">
        <title>The Global Catalogue of Microorganisms (GCM) 10K type strain sequencing project: providing services to taxonomists for standard genome sequencing and annotation.</title>
        <authorList>
            <consortium name="The Broad Institute Genomics Platform"/>
            <consortium name="The Broad Institute Genome Sequencing Center for Infectious Disease"/>
            <person name="Wu L."/>
            <person name="Ma J."/>
        </authorList>
    </citation>
    <scope>NUCLEOTIDE SEQUENCE [LARGE SCALE GENOMIC DNA]</scope>
    <source>
        <strain evidence="1 2">JCM 14588</strain>
    </source>
</reference>
<dbReference type="InterPro" id="IPR046175">
    <property type="entry name" value="DUF6177"/>
</dbReference>
<accession>A0ABN2C8T9</accession>
<evidence type="ECO:0000313" key="1">
    <source>
        <dbReference type="EMBL" id="GAA1553481.1"/>
    </source>
</evidence>
<dbReference type="Proteomes" id="UP001501288">
    <property type="component" value="Unassembled WGS sequence"/>
</dbReference>
<dbReference type="Pfam" id="PF19674">
    <property type="entry name" value="DUF6177"/>
    <property type="match status" value="1"/>
</dbReference>
<proteinExistence type="predicted"/>
<keyword evidence="2" id="KW-1185">Reference proteome</keyword>
<evidence type="ECO:0000313" key="2">
    <source>
        <dbReference type="Proteomes" id="UP001501288"/>
    </source>
</evidence>
<name>A0ABN2C8T9_9MICO</name>
<protein>
    <submittedName>
        <fullName evidence="1">Uncharacterized protein</fullName>
    </submittedName>
</protein>
<comment type="caution">
    <text evidence="1">The sequence shown here is derived from an EMBL/GenBank/DDBJ whole genome shotgun (WGS) entry which is preliminary data.</text>
</comment>
<dbReference type="RefSeq" id="WP_274541956.1">
    <property type="nucleotide sequence ID" value="NZ_BAAANV010000066.1"/>
</dbReference>
<gene>
    <name evidence="1" type="ORF">GCM10009762_27750</name>
</gene>
<dbReference type="EMBL" id="BAAANV010000066">
    <property type="protein sequence ID" value="GAA1553481.1"/>
    <property type="molecule type" value="Genomic_DNA"/>
</dbReference>